<feature type="repeat" description="WD" evidence="3">
    <location>
        <begin position="170"/>
        <end position="211"/>
    </location>
</feature>
<feature type="compositionally biased region" description="Basic residues" evidence="4">
    <location>
        <begin position="378"/>
        <end position="389"/>
    </location>
</feature>
<dbReference type="PANTHER" id="PTHR15574:SF40">
    <property type="entry name" value="WD AND TETRATRICOPEPTIDE REPEATS PROTEIN 1"/>
    <property type="match status" value="1"/>
</dbReference>
<keyword evidence="6" id="KW-1185">Reference proteome</keyword>
<name>A0ABR0J2N7_9EURO</name>
<evidence type="ECO:0000313" key="6">
    <source>
        <dbReference type="Proteomes" id="UP001345691"/>
    </source>
</evidence>
<feature type="region of interest" description="Disordered" evidence="4">
    <location>
        <begin position="1497"/>
        <end position="1536"/>
    </location>
</feature>
<sequence>MGDNFDVRLLKRNIGAAKRDRSIRTLYGDKTWVEDLDIVNELGAHTGCVNALSWSTSGNFLASGSDDTHLNIWEYNPAGLYNTFSLNTSVSTGHHANIFSVKFMPHSGDRKVVTCAGDSEVRVFDLEYAGTSQAGSVDPRLSTNTRSRRFNTFFRNARWLNEGNTNARVYRSHADRAKRIVTESSPHLFLTCSEDGEVRQWDLRQPSSAYPAPRGGRGLGRMRGGTEEESGDTPPPLISYKKYALDLNTISCAASQPQYIALGGAHLHCFLHDRRMLGRDIESEKGRPATRKPVVGTYEDEAMGDATRCVRRFAPNNKRKMGLHDHGHITACKISDANPNEMIASWSGDHIYSFDIVKSPDARDADARQDEAFQATRLRNRLDRKRKRTTNGNASSSNLTESANPSRRLRKVPDEQLEEGHTALLARYSDGASELIRLPTDEADDDTEPAPSHGMLLSEAQKSSERVARSLVRLRKTLFDFSALLNQDTAVAMENSSEFTPYTTVLTNALGQCASLLPEVDDIIRTWSYPINPSEEDVMLQNTLRRNRQASWRFIQASGCLARCLGGRLQSASSAPDVRLAQFDMIKPAAHEGRNTPRGSRFCYDFLKAILLWLDGGQKAVLEGFQRPAHISAESPRFPLDKNDTVETFVPRLQAYLMSLADQDAPVIDIDANRFERDESRMVFHDQESAVAAFTRALAGVRLETNQGMSEDLIDPSASTNTVRVMDKGAAARFWGIKVGRSLLLSAATGVTFDFVNRAFGGLRFHVLPHMDTEERPQEDIDPEEEERVVEAIDVVRGASTSETERPSGSASGSSHAVPNMTEGSSHSDVEMSTPPTVHVEDVDKDEDEEEEEEEEVPDDDHDDNNENDESESDHSDSADDNDDDDEGEFASQQILFRRRTGFGRSRERASVNLHVPYASHSRVYKGHCNTRTVKDVNYYGLDDEYVVSGSDDGHFFIWDRKTSKILNILEGDGEVVNVVQGHPYEPMIACSGIDSTVKVFGPAGDSRERYTAEKGTDVANPGGSVHSSLRFDGRRRRRRHGDDDDSDEDVDAAFSGNGGLESRRAMHREYEITSQNDAERRRGVGDTLVTEGMLARFAMALQRGQIEGVGGQGFGGQGGTIVVDDNCLIIMNGELDGQSSEDMPQYLQTILGQVDENGNITAKFSSNNTIPSLQEIRAWTNRNQQYALLLLARHRLTRALAESQGLSPEVILQRASVYEALGYSDLALADAYVSYTLCEVVLEGPHVSDLEPAGPDGEPWPETEDTSSVLAHKYRSLILLCRSALLLGCQHQAKVWIDDLLALKETLQSEEKSDGADVSSQDAVVADFCEFFSIYGEDGSFRQSVIDSRQSSKPTLYGWSQRQVYPWNEHEPDRMSKEALNEINDKLHEAAENLEVEISVLPNLVTDDGVASVTNESNAPAESWSQLGLYAKKDLAAGATILKERSVLTAIRPHGEALCDACAADMEGIAPEDRPYCAGCDIPFCSEACSAAAREKYHAPNEEDEETEEGYPPAETPFCPGSSGNEDLHTLGRAESSTTPEWDLYFLLLSRTMQMSETQGVHPLDLFEVKYLWGDFLPGPSASNLSSHNGPKTLPYSVRHHVELPLQWFEVLMHSREDCRPYSAQWLEKYDWWILQTLFAKFRGVADAQQSTWTGKAEVAAVHPLWCLANHSCDPNVTWKPSGMRNFTVMTERVWQRPDSKKDEQWTGIKAGEEIWNHYTDIHEPDFRERRARLKAVLGGDCRCERCTNEESTAK</sequence>
<dbReference type="Proteomes" id="UP001345691">
    <property type="component" value="Unassembled WGS sequence"/>
</dbReference>
<evidence type="ECO:0000256" key="4">
    <source>
        <dbReference type="SAM" id="MobiDB-lite"/>
    </source>
</evidence>
<dbReference type="InterPro" id="IPR036322">
    <property type="entry name" value="WD40_repeat_dom_sf"/>
</dbReference>
<dbReference type="EMBL" id="JAVRRF010000021">
    <property type="protein sequence ID" value="KAK5055000.1"/>
    <property type="molecule type" value="Genomic_DNA"/>
</dbReference>
<feature type="compositionally biased region" description="Acidic residues" evidence="4">
    <location>
        <begin position="843"/>
        <end position="872"/>
    </location>
</feature>
<feature type="repeat" description="WD" evidence="3">
    <location>
        <begin position="943"/>
        <end position="969"/>
    </location>
</feature>
<keyword evidence="1 3" id="KW-0853">WD repeat</keyword>
<comment type="caution">
    <text evidence="5">The sequence shown here is derived from an EMBL/GenBank/DDBJ whole genome shotgun (WGS) entry which is preliminary data.</text>
</comment>
<evidence type="ECO:0000256" key="3">
    <source>
        <dbReference type="PROSITE-ProRule" id="PRU00221"/>
    </source>
</evidence>
<dbReference type="PANTHER" id="PTHR15574">
    <property type="entry name" value="WD REPEAT DOMAIN-CONTAINING FAMILY"/>
    <property type="match status" value="1"/>
</dbReference>
<feature type="region of interest" description="Disordered" evidence="4">
    <location>
        <begin position="441"/>
        <end position="461"/>
    </location>
</feature>
<dbReference type="PROSITE" id="PS50294">
    <property type="entry name" value="WD_REPEATS_REGION"/>
    <property type="match status" value="1"/>
</dbReference>
<dbReference type="InterPro" id="IPR015943">
    <property type="entry name" value="WD40/YVTN_repeat-like_dom_sf"/>
</dbReference>
<organism evidence="5 6">
    <name type="scientific">Exophiala sideris</name>
    <dbReference type="NCBI Taxonomy" id="1016849"/>
    <lineage>
        <taxon>Eukaryota</taxon>
        <taxon>Fungi</taxon>
        <taxon>Dikarya</taxon>
        <taxon>Ascomycota</taxon>
        <taxon>Pezizomycotina</taxon>
        <taxon>Eurotiomycetes</taxon>
        <taxon>Chaetothyriomycetidae</taxon>
        <taxon>Chaetothyriales</taxon>
        <taxon>Herpotrichiellaceae</taxon>
        <taxon>Exophiala</taxon>
    </lineage>
</organism>
<feature type="region of interest" description="Disordered" evidence="4">
    <location>
        <begin position="206"/>
        <end position="235"/>
    </location>
</feature>
<feature type="repeat" description="WD" evidence="3">
    <location>
        <begin position="42"/>
        <end position="83"/>
    </location>
</feature>
<dbReference type="InterPro" id="IPR001680">
    <property type="entry name" value="WD40_rpt"/>
</dbReference>
<accession>A0ABR0J2N7</accession>
<feature type="repeat" description="WD" evidence="3">
    <location>
        <begin position="91"/>
        <end position="134"/>
    </location>
</feature>
<feature type="region of interest" description="Disordered" evidence="4">
    <location>
        <begin position="795"/>
        <end position="897"/>
    </location>
</feature>
<dbReference type="Gene3D" id="6.10.140.2220">
    <property type="match status" value="1"/>
</dbReference>
<dbReference type="InterPro" id="IPR045151">
    <property type="entry name" value="DCAF8"/>
</dbReference>
<dbReference type="SMART" id="SM00320">
    <property type="entry name" value="WD40"/>
    <property type="match status" value="6"/>
</dbReference>
<evidence type="ECO:0000256" key="2">
    <source>
        <dbReference type="ARBA" id="ARBA00022737"/>
    </source>
</evidence>
<feature type="compositionally biased region" description="Polar residues" evidence="4">
    <location>
        <begin position="799"/>
        <end position="827"/>
    </location>
</feature>
<dbReference type="SUPFAM" id="SSF82199">
    <property type="entry name" value="SET domain"/>
    <property type="match status" value="1"/>
</dbReference>
<reference evidence="5 6" key="1">
    <citation type="submission" date="2023-08" db="EMBL/GenBank/DDBJ databases">
        <title>Black Yeasts Isolated from many extreme environments.</title>
        <authorList>
            <person name="Coleine C."/>
            <person name="Stajich J.E."/>
            <person name="Selbmann L."/>
        </authorList>
    </citation>
    <scope>NUCLEOTIDE SEQUENCE [LARGE SCALE GENOMIC DNA]</scope>
    <source>
        <strain evidence="5 6">CCFEE 6328</strain>
    </source>
</reference>
<proteinExistence type="predicted"/>
<evidence type="ECO:0008006" key="7">
    <source>
        <dbReference type="Google" id="ProtNLM"/>
    </source>
</evidence>
<evidence type="ECO:0000256" key="1">
    <source>
        <dbReference type="ARBA" id="ARBA00022574"/>
    </source>
</evidence>
<dbReference type="Gene3D" id="2.130.10.10">
    <property type="entry name" value="YVTN repeat-like/Quinoprotein amine dehydrogenase"/>
    <property type="match status" value="2"/>
</dbReference>
<feature type="compositionally biased region" description="Acidic residues" evidence="4">
    <location>
        <begin position="879"/>
        <end position="889"/>
    </location>
</feature>
<keyword evidence="2" id="KW-0677">Repeat</keyword>
<evidence type="ECO:0000313" key="5">
    <source>
        <dbReference type="EMBL" id="KAK5055000.1"/>
    </source>
</evidence>
<protein>
    <recommendedName>
        <fullName evidence="7">SET domain-containing protein</fullName>
    </recommendedName>
</protein>
<feature type="region of interest" description="Disordered" evidence="4">
    <location>
        <begin position="365"/>
        <end position="409"/>
    </location>
</feature>
<dbReference type="InterPro" id="IPR046341">
    <property type="entry name" value="SET_dom_sf"/>
</dbReference>
<feature type="compositionally biased region" description="Polar residues" evidence="4">
    <location>
        <begin position="392"/>
        <end position="405"/>
    </location>
</feature>
<dbReference type="PROSITE" id="PS50082">
    <property type="entry name" value="WD_REPEATS_2"/>
    <property type="match status" value="4"/>
</dbReference>
<dbReference type="SUPFAM" id="SSF50978">
    <property type="entry name" value="WD40 repeat-like"/>
    <property type="match status" value="1"/>
</dbReference>
<feature type="region of interest" description="Disordered" evidence="4">
    <location>
        <begin position="1015"/>
        <end position="1066"/>
    </location>
</feature>
<dbReference type="Pfam" id="PF00400">
    <property type="entry name" value="WD40"/>
    <property type="match status" value="2"/>
</dbReference>
<dbReference type="Gene3D" id="2.170.270.10">
    <property type="entry name" value="SET domain"/>
    <property type="match status" value="2"/>
</dbReference>
<gene>
    <name evidence="5" type="ORF">LTR69_008568</name>
</gene>